<gene>
    <name evidence="2" type="ORF">TRITD_3Av1G014770</name>
</gene>
<name>A0A9R0VE59_TRITD</name>
<sequence>MQVAAGCEGSPAATEGGDQQSSKKPRLAAEPLLLHAPVKQEMAVLQTAGDGAAVVAADHGSRMEIAVKMDVTLLHCPLCITPLKPPVLQVRLPRFSQVLGSIRYSS</sequence>
<proteinExistence type="predicted"/>
<keyword evidence="3" id="KW-1185">Reference proteome</keyword>
<dbReference type="EMBL" id="LT934115">
    <property type="protein sequence ID" value="VAH56420.1"/>
    <property type="molecule type" value="Genomic_DNA"/>
</dbReference>
<evidence type="ECO:0000313" key="3">
    <source>
        <dbReference type="Proteomes" id="UP000324705"/>
    </source>
</evidence>
<organism evidence="2 3">
    <name type="scientific">Triticum turgidum subsp. durum</name>
    <name type="common">Durum wheat</name>
    <name type="synonym">Triticum durum</name>
    <dbReference type="NCBI Taxonomy" id="4567"/>
    <lineage>
        <taxon>Eukaryota</taxon>
        <taxon>Viridiplantae</taxon>
        <taxon>Streptophyta</taxon>
        <taxon>Embryophyta</taxon>
        <taxon>Tracheophyta</taxon>
        <taxon>Spermatophyta</taxon>
        <taxon>Magnoliopsida</taxon>
        <taxon>Liliopsida</taxon>
        <taxon>Poales</taxon>
        <taxon>Poaceae</taxon>
        <taxon>BOP clade</taxon>
        <taxon>Pooideae</taxon>
        <taxon>Triticodae</taxon>
        <taxon>Triticeae</taxon>
        <taxon>Triticinae</taxon>
        <taxon>Triticum</taxon>
    </lineage>
</organism>
<dbReference type="Gramene" id="TRITD3Av1G014770.2">
    <property type="protein sequence ID" value="TRITD3Av1G014770.2"/>
    <property type="gene ID" value="TRITD3Av1G014770"/>
</dbReference>
<protein>
    <recommendedName>
        <fullName evidence="4">E3 ubiquitin-protein ligase</fullName>
    </recommendedName>
</protein>
<evidence type="ECO:0008006" key="4">
    <source>
        <dbReference type="Google" id="ProtNLM"/>
    </source>
</evidence>
<reference evidence="2 3" key="1">
    <citation type="submission" date="2017-09" db="EMBL/GenBank/DDBJ databases">
        <authorList>
            <consortium name="International Durum Wheat Genome Sequencing Consortium (IDWGSC)"/>
            <person name="Milanesi L."/>
        </authorList>
    </citation>
    <scope>NUCLEOTIDE SEQUENCE [LARGE SCALE GENOMIC DNA]</scope>
    <source>
        <strain evidence="3">cv. Svevo</strain>
    </source>
</reference>
<feature type="region of interest" description="Disordered" evidence="1">
    <location>
        <begin position="1"/>
        <end position="29"/>
    </location>
</feature>
<dbReference type="Proteomes" id="UP000324705">
    <property type="component" value="Chromosome 3A"/>
</dbReference>
<accession>A0A9R0VE59</accession>
<evidence type="ECO:0000313" key="2">
    <source>
        <dbReference type="EMBL" id="VAH56420.1"/>
    </source>
</evidence>
<evidence type="ECO:0000256" key="1">
    <source>
        <dbReference type="SAM" id="MobiDB-lite"/>
    </source>
</evidence>
<dbReference type="AlphaFoldDB" id="A0A9R0VE59"/>